<proteinExistence type="predicted"/>
<dbReference type="InterPro" id="IPR006565">
    <property type="entry name" value="BTP"/>
</dbReference>
<dbReference type="AlphaFoldDB" id="A0AAN6NJW1"/>
<sequence length="222" mass="24515">MTPPPSLFHSLLRPAVLQILRAAGYHGAKTSVLDSLTDLAARYFFHLCQMTALYASLNGSTDEPTVVDVRMALQRVGALLPEKGENEQEHMGVEDMRGLEEFLSWIAGPVNKEIKRIALDSVEEGAHDYLTALKKKHSKTDDDSKYMGTFLGKPIEHGDVQVEGGEYPSIFNWEERLRAAAIKSPEPDEDVAMNGDDRDARSQSSGLSSLGDRDFGDDMDFA</sequence>
<dbReference type="Gene3D" id="1.10.20.10">
    <property type="entry name" value="Histone, subunit A"/>
    <property type="match status" value="1"/>
</dbReference>
<dbReference type="Pfam" id="PF07524">
    <property type="entry name" value="Bromo_TP"/>
    <property type="match status" value="1"/>
</dbReference>
<reference evidence="8" key="1">
    <citation type="journal article" date="2023" name="Mol. Phylogenet. Evol.">
        <title>Genome-scale phylogeny and comparative genomics of the fungal order Sordariales.</title>
        <authorList>
            <person name="Hensen N."/>
            <person name="Bonometti L."/>
            <person name="Westerberg I."/>
            <person name="Brannstrom I.O."/>
            <person name="Guillou S."/>
            <person name="Cros-Aarteil S."/>
            <person name="Calhoun S."/>
            <person name="Haridas S."/>
            <person name="Kuo A."/>
            <person name="Mondo S."/>
            <person name="Pangilinan J."/>
            <person name="Riley R."/>
            <person name="LaButti K."/>
            <person name="Andreopoulos B."/>
            <person name="Lipzen A."/>
            <person name="Chen C."/>
            <person name="Yan M."/>
            <person name="Daum C."/>
            <person name="Ng V."/>
            <person name="Clum A."/>
            <person name="Steindorff A."/>
            <person name="Ohm R.A."/>
            <person name="Martin F."/>
            <person name="Silar P."/>
            <person name="Natvig D.O."/>
            <person name="Lalanne C."/>
            <person name="Gautier V."/>
            <person name="Ament-Velasquez S.L."/>
            <person name="Kruys A."/>
            <person name="Hutchinson M.I."/>
            <person name="Powell A.J."/>
            <person name="Barry K."/>
            <person name="Miller A.N."/>
            <person name="Grigoriev I.V."/>
            <person name="Debuchy R."/>
            <person name="Gladieux P."/>
            <person name="Hiltunen Thoren M."/>
            <person name="Johannesson H."/>
        </authorList>
    </citation>
    <scope>NUCLEOTIDE SEQUENCE [LARGE SCALE GENOMIC DNA]</scope>
    <source>
        <strain evidence="8">CBS 340.73</strain>
    </source>
</reference>
<name>A0AAN6NJW1_9PEZI</name>
<feature type="domain" description="Bromodomain associated" evidence="6">
    <location>
        <begin position="5"/>
        <end position="82"/>
    </location>
</feature>
<dbReference type="EMBL" id="MU853755">
    <property type="protein sequence ID" value="KAK3945353.1"/>
    <property type="molecule type" value="Genomic_DNA"/>
</dbReference>
<keyword evidence="4" id="KW-0539">Nucleus</keyword>
<dbReference type="PANTHER" id="PTHR46338:SF1">
    <property type="entry name" value="TRANSCRIPTION INITIATION FACTOR TFIID SUBUNIT 8"/>
    <property type="match status" value="1"/>
</dbReference>
<dbReference type="InterPro" id="IPR037818">
    <property type="entry name" value="TAF8"/>
</dbReference>
<comment type="caution">
    <text evidence="7">The sequence shown here is derived from an EMBL/GenBank/DDBJ whole genome shotgun (WGS) entry which is preliminary data.</text>
</comment>
<dbReference type="Proteomes" id="UP001303473">
    <property type="component" value="Unassembled WGS sequence"/>
</dbReference>
<dbReference type="GO" id="GO:0005669">
    <property type="term" value="C:transcription factor TFIID complex"/>
    <property type="evidence" value="ECO:0007669"/>
    <property type="project" value="InterPro"/>
</dbReference>
<dbReference type="PANTHER" id="PTHR46338">
    <property type="entry name" value="TRANSCRIPTION INITIATION FACTOR TFIID SUBUNIT 8"/>
    <property type="match status" value="1"/>
</dbReference>
<protein>
    <recommendedName>
        <fullName evidence="6">Bromodomain associated domain-containing protein</fullName>
    </recommendedName>
</protein>
<keyword evidence="8" id="KW-1185">Reference proteome</keyword>
<evidence type="ECO:0000256" key="5">
    <source>
        <dbReference type="SAM" id="MobiDB-lite"/>
    </source>
</evidence>
<gene>
    <name evidence="7" type="ORF">QBC46DRAFT_372018</name>
</gene>
<evidence type="ECO:0000259" key="6">
    <source>
        <dbReference type="SMART" id="SM00576"/>
    </source>
</evidence>
<dbReference type="InterPro" id="IPR009072">
    <property type="entry name" value="Histone-fold"/>
</dbReference>
<dbReference type="SMART" id="SM00576">
    <property type="entry name" value="BTP"/>
    <property type="match status" value="1"/>
</dbReference>
<comment type="subcellular location">
    <subcellularLocation>
        <location evidence="1">Nucleus</location>
    </subcellularLocation>
</comment>
<organism evidence="7 8">
    <name type="scientific">Diplogelasinospora grovesii</name>
    <dbReference type="NCBI Taxonomy" id="303347"/>
    <lineage>
        <taxon>Eukaryota</taxon>
        <taxon>Fungi</taxon>
        <taxon>Dikarya</taxon>
        <taxon>Ascomycota</taxon>
        <taxon>Pezizomycotina</taxon>
        <taxon>Sordariomycetes</taxon>
        <taxon>Sordariomycetidae</taxon>
        <taxon>Sordariales</taxon>
        <taxon>Diplogelasinosporaceae</taxon>
        <taxon>Diplogelasinospora</taxon>
    </lineage>
</organism>
<dbReference type="CDD" id="cd00076">
    <property type="entry name" value="HFD_SF"/>
    <property type="match status" value="1"/>
</dbReference>
<keyword evidence="2" id="KW-0805">Transcription regulation</keyword>
<evidence type="ECO:0000256" key="4">
    <source>
        <dbReference type="ARBA" id="ARBA00023242"/>
    </source>
</evidence>
<dbReference type="GO" id="GO:0046982">
    <property type="term" value="F:protein heterodimerization activity"/>
    <property type="evidence" value="ECO:0007669"/>
    <property type="project" value="InterPro"/>
</dbReference>
<keyword evidence="3" id="KW-0804">Transcription</keyword>
<evidence type="ECO:0000256" key="1">
    <source>
        <dbReference type="ARBA" id="ARBA00004123"/>
    </source>
</evidence>
<evidence type="ECO:0000313" key="7">
    <source>
        <dbReference type="EMBL" id="KAK3945353.1"/>
    </source>
</evidence>
<evidence type="ECO:0000313" key="8">
    <source>
        <dbReference type="Proteomes" id="UP001303473"/>
    </source>
</evidence>
<evidence type="ECO:0000256" key="3">
    <source>
        <dbReference type="ARBA" id="ARBA00023163"/>
    </source>
</evidence>
<accession>A0AAN6NJW1</accession>
<evidence type="ECO:0000256" key="2">
    <source>
        <dbReference type="ARBA" id="ARBA00023015"/>
    </source>
</evidence>
<feature type="region of interest" description="Disordered" evidence="5">
    <location>
        <begin position="181"/>
        <end position="222"/>
    </location>
</feature>